<feature type="compositionally biased region" description="Basic and acidic residues" evidence="12">
    <location>
        <begin position="1059"/>
        <end position="1068"/>
    </location>
</feature>
<dbReference type="SMART" id="SM01287">
    <property type="entry name" value="Rtt106"/>
    <property type="match status" value="1"/>
</dbReference>
<proteinExistence type="inferred from homology"/>
<dbReference type="Gene3D" id="2.30.29.30">
    <property type="entry name" value="Pleckstrin-homology domain (PH domain)/Phosphotyrosine-binding domain (PTB)"/>
    <property type="match status" value="1"/>
</dbReference>
<keyword evidence="9 11" id="KW-0539">Nucleus</keyword>
<evidence type="ECO:0000256" key="5">
    <source>
        <dbReference type="ARBA" id="ARBA00023015"/>
    </source>
</evidence>
<dbReference type="SMART" id="SM01285">
    <property type="entry name" value="FACT-Spt16_Nlob"/>
    <property type="match status" value="1"/>
</dbReference>
<dbReference type="Pfam" id="PF00557">
    <property type="entry name" value="Peptidase_M24"/>
    <property type="match status" value="1"/>
</dbReference>
<evidence type="ECO:0000256" key="7">
    <source>
        <dbReference type="ARBA" id="ARBA00023163"/>
    </source>
</evidence>
<keyword evidence="5 11" id="KW-0805">Transcription regulation</keyword>
<dbReference type="InterPro" id="IPR013719">
    <property type="entry name" value="RTT106/SPT16-like_middle_dom"/>
</dbReference>
<dbReference type="Pfam" id="PF14826">
    <property type="entry name" value="FACT-Spt16_Nlob"/>
    <property type="match status" value="1"/>
</dbReference>
<dbReference type="InterPro" id="IPR056595">
    <property type="entry name" value="Fact-SPT16_PH"/>
</dbReference>
<evidence type="ECO:0000256" key="6">
    <source>
        <dbReference type="ARBA" id="ARBA00023054"/>
    </source>
</evidence>
<evidence type="ECO:0000259" key="14">
    <source>
        <dbReference type="SMART" id="SM01286"/>
    </source>
</evidence>
<name>A0ABD1ZQK7_9MARC</name>
<dbReference type="FunFam" id="3.90.230.10:FF:000005">
    <property type="entry name" value="FACT complex subunit spt16"/>
    <property type="match status" value="1"/>
</dbReference>
<dbReference type="InterPro" id="IPR033825">
    <property type="entry name" value="Spt16_M24"/>
</dbReference>
<feature type="domain" description="FACT complex subunit SPT16 N-terminal lobe" evidence="13">
    <location>
        <begin position="34"/>
        <end position="197"/>
    </location>
</feature>
<dbReference type="SUPFAM" id="SSF55920">
    <property type="entry name" value="Creatinase/aminopeptidase"/>
    <property type="match status" value="1"/>
</dbReference>
<evidence type="ECO:0000256" key="1">
    <source>
        <dbReference type="ARBA" id="ARBA00010779"/>
    </source>
</evidence>
<evidence type="ECO:0000256" key="8">
    <source>
        <dbReference type="ARBA" id="ARBA00023204"/>
    </source>
</evidence>
<dbReference type="InterPro" id="IPR036005">
    <property type="entry name" value="Creatinase/aminopeptidase-like"/>
</dbReference>
<evidence type="ECO:0000256" key="12">
    <source>
        <dbReference type="SAM" id="MobiDB-lite"/>
    </source>
</evidence>
<evidence type="ECO:0000256" key="3">
    <source>
        <dbReference type="ARBA" id="ARBA00022705"/>
    </source>
</evidence>
<feature type="region of interest" description="Disordered" evidence="12">
    <location>
        <begin position="1"/>
        <end position="27"/>
    </location>
</feature>
<comment type="similarity">
    <text evidence="1 11">Belongs to the peptidase M24 family. SPT16 subfamily.</text>
</comment>
<dbReference type="Pfam" id="PF24824">
    <property type="entry name" value="PH_SPT16"/>
    <property type="match status" value="1"/>
</dbReference>
<evidence type="ECO:0000256" key="4">
    <source>
        <dbReference type="ARBA" id="ARBA00022763"/>
    </source>
</evidence>
<dbReference type="Proteomes" id="UP001605036">
    <property type="component" value="Unassembled WGS sequence"/>
</dbReference>
<keyword evidence="2 11" id="KW-0158">Chromosome</keyword>
<comment type="subcellular location">
    <subcellularLocation>
        <location evidence="11">Nucleus</location>
    </subcellularLocation>
    <subcellularLocation>
        <location evidence="11">Chromosome</location>
    </subcellularLocation>
</comment>
<dbReference type="CDD" id="cd01091">
    <property type="entry name" value="CDC68-like"/>
    <property type="match status" value="1"/>
</dbReference>
<evidence type="ECO:0000256" key="11">
    <source>
        <dbReference type="RuleBase" id="RU367052"/>
    </source>
</evidence>
<evidence type="ECO:0000259" key="15">
    <source>
        <dbReference type="SMART" id="SM01287"/>
    </source>
</evidence>
<dbReference type="Gene3D" id="2.30.29.210">
    <property type="entry name" value="FACT complex subunit Spt16p/Cdc68p"/>
    <property type="match status" value="1"/>
</dbReference>
<dbReference type="InterPro" id="IPR029149">
    <property type="entry name" value="Creatin/AminoP/Spt16_N"/>
</dbReference>
<comment type="subunit">
    <text evidence="10">Component of the FACT complex, a stable heterodimer of SPT16 and SSRP.</text>
</comment>
<dbReference type="Pfam" id="PF08644">
    <property type="entry name" value="SPT16"/>
    <property type="match status" value="1"/>
</dbReference>
<sequence>MADSRNGEARGGSTSKGGGGGDGGGGGGGGGVQINMEMYAKRLKALYASWTDNREESWGSVDAIAVVSAPSSEDLRYLKSSALHIWLLGYEFPETVMLFLPVTLHILCSTKKATILDDLRKSSKKLTGVEVVLHSKAKSDDGSTQMRAILDAVKGKTKGSPSVGILSKEAAEGALMERWSEMLNGYDYKLIDVSGGFSDVFAVKDESEITNIKKASFLSWSVLKNYVVPKLEVVIDEEKSITHAELMESTEEVIVDPSKAKVRLKADNVDICYPPVFQSGGSFDLKPSAVSDDEPLYYDAMGVIICAIGARYTSYCSNVARTYLIDADKVQEKAYKTLLKAHEAAINSLRPGRPLSAVYKAALGIVEKEAPEFLPNFTKNAGTGIGIEFRESGLTLSAKNERVLKAGMVFNIALGFQGLQVESSTDPKTRNFSLLLADTVIVQEKGPEIATGQCSKSFTDIAYSFKDDEEEEEKEQKKPKVKVETNGTEAPGARMATLRSDNQEMTKEEIRRQNQAELARAKNEETARRLAAGGSGAGDGAHSVKAGGEIVAYKDVNDIPSSRELMIQVDQKKEAVLLPIYGLLVPFHIATVKSVTSQQDGGHCYIRIIFNVPGAGFTPNDLPVQKFSRSIYVKEVSFRSSDVRHATQVVQQIKTMRRHVAQRESERAERATLVTQEKLQLSKGRPVRLSDLWIRPAFGGRGRKMSGSLEAHTNGFRYSTMKQDERVDIMYRNIKHAFFQPAEKEMITLLHFHLHNFIMVGTKKTKDVQFYVEVMEVVQTLGGNRRSMYDPDEIEEEQQERDRRNKINKEFELFVKRVAELWEQPPWRELDLEFDIPFRELGFHGVPNKSSAFIVPTVNCLVELVETPFLVITLNDIEIVNLERVGLGQKAFDMAIVFKDFKKDVMRIDAIPSQSLDSIKEWLNSMNIKYYESRMNLNWRPILKTILDDPEKFIEDGGWEFLNMEGSDSDSEKSEESDEGYEPSDAEEPSEESEDDSDDESVVESDDEEEEEEDSEEEEGLTWDELEAKAKKEDKEKGDESDSEDERKRRKAKAAGKARAPEVRKDPRGGMQNKRPKVRR</sequence>
<dbReference type="GO" id="GO:0006260">
    <property type="term" value="P:DNA replication"/>
    <property type="evidence" value="ECO:0007669"/>
    <property type="project" value="UniProtKB-KW"/>
</dbReference>
<comment type="caution">
    <text evidence="16">The sequence shown here is derived from an EMBL/GenBank/DDBJ whole genome shotgun (WGS) entry which is preliminary data.</text>
</comment>
<dbReference type="EMBL" id="JBHFFA010000001">
    <property type="protein sequence ID" value="KAL2653195.1"/>
    <property type="molecule type" value="Genomic_DNA"/>
</dbReference>
<evidence type="ECO:0000259" key="13">
    <source>
        <dbReference type="SMART" id="SM01285"/>
    </source>
</evidence>
<keyword evidence="6" id="KW-0175">Coiled coil</keyword>
<organism evidence="16 17">
    <name type="scientific">Riccia fluitans</name>
    <dbReference type="NCBI Taxonomy" id="41844"/>
    <lineage>
        <taxon>Eukaryota</taxon>
        <taxon>Viridiplantae</taxon>
        <taxon>Streptophyta</taxon>
        <taxon>Embryophyta</taxon>
        <taxon>Marchantiophyta</taxon>
        <taxon>Marchantiopsida</taxon>
        <taxon>Marchantiidae</taxon>
        <taxon>Marchantiales</taxon>
        <taxon>Ricciaceae</taxon>
        <taxon>Riccia</taxon>
    </lineage>
</organism>
<dbReference type="InterPro" id="IPR040258">
    <property type="entry name" value="Spt16"/>
</dbReference>
<feature type="compositionally biased region" description="Acidic residues" evidence="12">
    <location>
        <begin position="967"/>
        <end position="1025"/>
    </location>
</feature>
<keyword evidence="4 11" id="KW-0227">DNA damage</keyword>
<dbReference type="InterPro" id="IPR011993">
    <property type="entry name" value="PH-like_dom_sf"/>
</dbReference>
<dbReference type="Pfam" id="PF21091">
    <property type="entry name" value="SPT16_C"/>
    <property type="match status" value="1"/>
</dbReference>
<dbReference type="InterPro" id="IPR013953">
    <property type="entry name" value="FACT_SPT16_M"/>
</dbReference>
<dbReference type="InterPro" id="IPR029148">
    <property type="entry name" value="FACT-SPT16_Nlobe"/>
</dbReference>
<dbReference type="GO" id="GO:0035101">
    <property type="term" value="C:FACT complex"/>
    <property type="evidence" value="ECO:0007669"/>
    <property type="project" value="UniProtKB-UniRule"/>
</dbReference>
<feature type="compositionally biased region" description="Gly residues" evidence="12">
    <location>
        <begin position="14"/>
        <end position="27"/>
    </location>
</feature>
<keyword evidence="3 11" id="KW-0235">DNA replication</keyword>
<evidence type="ECO:0000256" key="10">
    <source>
        <dbReference type="ARBA" id="ARBA00062995"/>
    </source>
</evidence>
<accession>A0ABD1ZQK7</accession>
<feature type="domain" description="Histone chaperone RTT106/FACT complex subunit SPT16-like middle" evidence="15">
    <location>
        <begin position="843"/>
        <end position="933"/>
    </location>
</feature>
<evidence type="ECO:0000256" key="9">
    <source>
        <dbReference type="ARBA" id="ARBA00023242"/>
    </source>
</evidence>
<evidence type="ECO:0000256" key="2">
    <source>
        <dbReference type="ARBA" id="ARBA00022454"/>
    </source>
</evidence>
<dbReference type="FunFam" id="2.30.29.30:FF:000017">
    <property type="entry name" value="FACT complex subunit SPT16"/>
    <property type="match status" value="1"/>
</dbReference>
<dbReference type="FunFam" id="2.30.29.210:FF:000002">
    <property type="entry name" value="FACT complex subunit SPT16"/>
    <property type="match status" value="1"/>
</dbReference>
<dbReference type="InterPro" id="IPR000994">
    <property type="entry name" value="Pept_M24"/>
</dbReference>
<evidence type="ECO:0000313" key="17">
    <source>
        <dbReference type="Proteomes" id="UP001605036"/>
    </source>
</evidence>
<dbReference type="Gene3D" id="2.30.29.150">
    <property type="match status" value="1"/>
</dbReference>
<dbReference type="GO" id="GO:0006281">
    <property type="term" value="P:DNA repair"/>
    <property type="evidence" value="ECO:0007669"/>
    <property type="project" value="UniProtKB-UniRule"/>
</dbReference>
<feature type="compositionally biased region" description="Basic and acidic residues" evidence="12">
    <location>
        <begin position="1026"/>
        <end position="1040"/>
    </location>
</feature>
<dbReference type="FunFam" id="3.40.350.10:FF:000006">
    <property type="entry name" value="FACT complex subunit SPT16"/>
    <property type="match status" value="1"/>
</dbReference>
<evidence type="ECO:0000313" key="16">
    <source>
        <dbReference type="EMBL" id="KAL2653195.1"/>
    </source>
</evidence>
<reference evidence="16 17" key="1">
    <citation type="submission" date="2024-09" db="EMBL/GenBank/DDBJ databases">
        <title>Chromosome-scale assembly of Riccia fluitans.</title>
        <authorList>
            <person name="Paukszto L."/>
            <person name="Sawicki J."/>
            <person name="Karawczyk K."/>
            <person name="Piernik-Szablinska J."/>
            <person name="Szczecinska M."/>
            <person name="Mazdziarz M."/>
        </authorList>
    </citation>
    <scope>NUCLEOTIDE SEQUENCE [LARGE SCALE GENOMIC DNA]</scope>
    <source>
        <strain evidence="16">Rf_01</strain>
        <tissue evidence="16">Aerial parts of the thallus</tissue>
    </source>
</reference>
<dbReference type="InterPro" id="IPR048969">
    <property type="entry name" value="FACT_SPT16_C"/>
</dbReference>
<dbReference type="Gene3D" id="3.40.350.10">
    <property type="entry name" value="Creatinase/prolidase N-terminal domain"/>
    <property type="match status" value="1"/>
</dbReference>
<feature type="compositionally biased region" description="Basic and acidic residues" evidence="12">
    <location>
        <begin position="474"/>
        <end position="483"/>
    </location>
</feature>
<feature type="compositionally biased region" description="Basic and acidic residues" evidence="12">
    <location>
        <begin position="501"/>
        <end position="528"/>
    </location>
</feature>
<dbReference type="FunFam" id="2.30.29.150:FF:000004">
    <property type="entry name" value="FACT complex subunit SPT16"/>
    <property type="match status" value="1"/>
</dbReference>
<dbReference type="SMART" id="SM01286">
    <property type="entry name" value="SPT16"/>
    <property type="match status" value="1"/>
</dbReference>
<feature type="region of interest" description="Disordered" evidence="12">
    <location>
        <begin position="467"/>
        <end position="541"/>
    </location>
</feature>
<dbReference type="Pfam" id="PF08512">
    <property type="entry name" value="Rttp106-like_middle"/>
    <property type="match status" value="1"/>
</dbReference>
<dbReference type="AlphaFoldDB" id="A0ABD1ZQK7"/>
<keyword evidence="8 11" id="KW-0234">DNA repair</keyword>
<protein>
    <recommendedName>
        <fullName evidence="11">FACT complex subunit</fullName>
    </recommendedName>
</protein>
<dbReference type="PANTHER" id="PTHR13980:SF15">
    <property type="entry name" value="FACT COMPLEX SUBUNIT SPT16"/>
    <property type="match status" value="1"/>
</dbReference>
<feature type="domain" description="FACT complex subunit SPT16 middle" evidence="14">
    <location>
        <begin position="567"/>
        <end position="718"/>
    </location>
</feature>
<keyword evidence="7 11" id="KW-0804">Transcription</keyword>
<keyword evidence="17" id="KW-1185">Reference proteome</keyword>
<dbReference type="Gene3D" id="3.90.230.10">
    <property type="entry name" value="Creatinase/methionine aminopeptidase superfamily"/>
    <property type="match status" value="1"/>
</dbReference>
<dbReference type="PANTHER" id="PTHR13980">
    <property type="entry name" value="CDC68 RELATED"/>
    <property type="match status" value="1"/>
</dbReference>
<comment type="function">
    <text evidence="11">Component of the FACT complex, a general chromatin factor that acts to reorganize nucleosomes. The FACT complex is involved in multiple processes that require DNA as a template such as mRNA elongation, DNA replication and DNA repair. During transcription elongation the FACT complex acts as a histone chaperone that both destabilizes and restores nucleosomal structure. It facilitates the passage of RNA polymerase II and transcription by promoting the dissociation of one histone H2A-H2B dimer from the nucleosome, then subsequently promotes the reestablishment of the nucleosome following the passage of RNA polymerase II.</text>
</comment>
<feature type="region of interest" description="Disordered" evidence="12">
    <location>
        <begin position="961"/>
        <end position="1080"/>
    </location>
</feature>
<gene>
    <name evidence="16" type="ORF">R1flu_021323</name>
</gene>